<dbReference type="PANTHER" id="PTHR46938">
    <property type="entry name" value="DISCOIDIN-1 SUBUNIT A-RELATED-RELATED"/>
    <property type="match status" value="1"/>
</dbReference>
<dbReference type="SUPFAM" id="SSF141086">
    <property type="entry name" value="Agglutinin HPA-like"/>
    <property type="match status" value="3"/>
</dbReference>
<dbReference type="Pfam" id="PF09458">
    <property type="entry name" value="H_lectin"/>
    <property type="match status" value="2"/>
</dbReference>
<dbReference type="GO" id="GO:0098636">
    <property type="term" value="C:protein complex involved in cell adhesion"/>
    <property type="evidence" value="ECO:0007669"/>
    <property type="project" value="TreeGrafter"/>
</dbReference>
<dbReference type="InterPro" id="IPR037221">
    <property type="entry name" value="H-type_lectin_dom_sf"/>
</dbReference>
<evidence type="ECO:0000259" key="1">
    <source>
        <dbReference type="Pfam" id="PF09458"/>
    </source>
</evidence>
<dbReference type="GO" id="GO:0046871">
    <property type="term" value="F:N-acetylgalactosamine binding"/>
    <property type="evidence" value="ECO:0007669"/>
    <property type="project" value="TreeGrafter"/>
</dbReference>
<organism evidence="2 3">
    <name type="scientific">Crepidotus variabilis</name>
    <dbReference type="NCBI Taxonomy" id="179855"/>
    <lineage>
        <taxon>Eukaryota</taxon>
        <taxon>Fungi</taxon>
        <taxon>Dikarya</taxon>
        <taxon>Basidiomycota</taxon>
        <taxon>Agaricomycotina</taxon>
        <taxon>Agaricomycetes</taxon>
        <taxon>Agaricomycetidae</taxon>
        <taxon>Agaricales</taxon>
        <taxon>Agaricineae</taxon>
        <taxon>Crepidotaceae</taxon>
        <taxon>Crepidotus</taxon>
    </lineage>
</organism>
<dbReference type="GO" id="GO:0009986">
    <property type="term" value="C:cell surface"/>
    <property type="evidence" value="ECO:0007669"/>
    <property type="project" value="TreeGrafter"/>
</dbReference>
<proteinExistence type="predicted"/>
<feature type="domain" description="H-type lectin" evidence="1">
    <location>
        <begin position="209"/>
        <end position="275"/>
    </location>
</feature>
<dbReference type="Proteomes" id="UP000807306">
    <property type="component" value="Unassembled WGS sequence"/>
</dbReference>
<dbReference type="Gene3D" id="2.60.40.2080">
    <property type="match status" value="3"/>
</dbReference>
<keyword evidence="3" id="KW-1185">Reference proteome</keyword>
<accession>A0A9P6EH22</accession>
<reference evidence="2" key="1">
    <citation type="submission" date="2020-11" db="EMBL/GenBank/DDBJ databases">
        <authorList>
            <consortium name="DOE Joint Genome Institute"/>
            <person name="Ahrendt S."/>
            <person name="Riley R."/>
            <person name="Andreopoulos W."/>
            <person name="Labutti K."/>
            <person name="Pangilinan J."/>
            <person name="Ruiz-Duenas F.J."/>
            <person name="Barrasa J.M."/>
            <person name="Sanchez-Garcia M."/>
            <person name="Camarero S."/>
            <person name="Miyauchi S."/>
            <person name="Serrano A."/>
            <person name="Linde D."/>
            <person name="Babiker R."/>
            <person name="Drula E."/>
            <person name="Ayuso-Fernandez I."/>
            <person name="Pacheco R."/>
            <person name="Padilla G."/>
            <person name="Ferreira P."/>
            <person name="Barriuso J."/>
            <person name="Kellner H."/>
            <person name="Castanera R."/>
            <person name="Alfaro M."/>
            <person name="Ramirez L."/>
            <person name="Pisabarro A.G."/>
            <person name="Kuo A."/>
            <person name="Tritt A."/>
            <person name="Lipzen A."/>
            <person name="He G."/>
            <person name="Yan M."/>
            <person name="Ng V."/>
            <person name="Cullen D."/>
            <person name="Martin F."/>
            <person name="Rosso M.-N."/>
            <person name="Henrissat B."/>
            <person name="Hibbett D."/>
            <person name="Martinez A.T."/>
            <person name="Grigoriev I.V."/>
        </authorList>
    </citation>
    <scope>NUCLEOTIDE SEQUENCE</scope>
    <source>
        <strain evidence="2">CBS 506.95</strain>
    </source>
</reference>
<dbReference type="InterPro" id="IPR052487">
    <property type="entry name" value="Galactose-binding_lectin"/>
</dbReference>
<dbReference type="EMBL" id="MU157846">
    <property type="protein sequence ID" value="KAF9529478.1"/>
    <property type="molecule type" value="Genomic_DNA"/>
</dbReference>
<comment type="caution">
    <text evidence="2">The sequence shown here is derived from an EMBL/GenBank/DDBJ whole genome shotgun (WGS) entry which is preliminary data.</text>
</comment>
<dbReference type="InterPro" id="IPR019019">
    <property type="entry name" value="H-type_lectin_domain"/>
</dbReference>
<dbReference type="GO" id="GO:0070492">
    <property type="term" value="F:oligosaccharide binding"/>
    <property type="evidence" value="ECO:0007669"/>
    <property type="project" value="TreeGrafter"/>
</dbReference>
<dbReference type="OrthoDB" id="5419324at2759"/>
<protein>
    <recommendedName>
        <fullName evidence="1">H-type lectin domain-containing protein</fullName>
    </recommendedName>
</protein>
<dbReference type="AlphaFoldDB" id="A0A9P6EH22"/>
<name>A0A9P6EH22_9AGAR</name>
<dbReference type="GO" id="GO:0030247">
    <property type="term" value="F:polysaccharide binding"/>
    <property type="evidence" value="ECO:0007669"/>
    <property type="project" value="TreeGrafter"/>
</dbReference>
<evidence type="ECO:0000313" key="2">
    <source>
        <dbReference type="EMBL" id="KAF9529478.1"/>
    </source>
</evidence>
<feature type="domain" description="H-type lectin" evidence="1">
    <location>
        <begin position="115"/>
        <end position="180"/>
    </location>
</feature>
<dbReference type="GO" id="GO:0098609">
    <property type="term" value="P:cell-cell adhesion"/>
    <property type="evidence" value="ECO:0007669"/>
    <property type="project" value="TreeGrafter"/>
</dbReference>
<sequence>MPVLCEFDTRSVHPPENPFADTQGTVHFPQTFVARPRLPHGLRELNMSRNANISVKSTNMYYTTEWADCHITTWDDAALYSGIDSIFVLTPADVEFQTGEHMRTPMIDPNDPPSARVDFREPFASPPKVVVFFNYLDLDKHHGWRIKTTATDIDERGFTIKIETWGNTILNAAQACWIAYPEDRKHIFSTSINTLEVRPTNKKQHQHNKTISFDGVEFWKEPDVFVALNYLDVSRRANLRINAYVDGVTSTNLNWHVDSWDDTVLHAGGASIIAFNR</sequence>
<evidence type="ECO:0000313" key="3">
    <source>
        <dbReference type="Proteomes" id="UP000807306"/>
    </source>
</evidence>
<gene>
    <name evidence="2" type="ORF">CPB83DRAFT_882899</name>
</gene>